<sequence length="234" mass="26156">MPTGTATKKSKIWFRLDSHIRLLISLGISAIVLFFFVWGKFSIPGVVLVTWISFGLSIIIMDWIIILSSHPKEVRKIAKLEDSSRTLIFAFVIIASLVSLLAIIFLLKSSKDLSPEKVTSHVLLAMTSVIVSWLLVHTIFTLLYAHLFYTTGVDADNKRKAVGGLEFPGDEKDPDYLDFVYFSFVLGMTFQVSDIEISSRQIRRLAWIHGMISFAFNTAIVALSINVISGLVAK</sequence>
<feature type="transmembrane region" description="Helical" evidence="1">
    <location>
        <begin position="45"/>
        <end position="66"/>
    </location>
</feature>
<evidence type="ECO:0000313" key="2">
    <source>
        <dbReference type="EMBL" id="SDF41210.1"/>
    </source>
</evidence>
<dbReference type="Proteomes" id="UP000199072">
    <property type="component" value="Unassembled WGS sequence"/>
</dbReference>
<feature type="transmembrane region" description="Helical" evidence="1">
    <location>
        <begin position="87"/>
        <end position="107"/>
    </location>
</feature>
<feature type="transmembrane region" description="Helical" evidence="1">
    <location>
        <begin position="20"/>
        <end position="39"/>
    </location>
</feature>
<dbReference type="STRING" id="1391627.SAMN05216464_117104"/>
<dbReference type="RefSeq" id="WP_091155224.1">
    <property type="nucleotide sequence ID" value="NZ_FNAI01000017.1"/>
</dbReference>
<name>A0A1G7KWC1_9SPHI</name>
<dbReference type="OrthoDB" id="64737at2"/>
<dbReference type="InterPro" id="IPR009781">
    <property type="entry name" value="DUF1345"/>
</dbReference>
<evidence type="ECO:0000313" key="3">
    <source>
        <dbReference type="Proteomes" id="UP000199072"/>
    </source>
</evidence>
<keyword evidence="1" id="KW-0472">Membrane</keyword>
<accession>A0A1G7KWC1</accession>
<keyword evidence="3" id="KW-1185">Reference proteome</keyword>
<dbReference type="EMBL" id="FNAI01000017">
    <property type="protein sequence ID" value="SDF41210.1"/>
    <property type="molecule type" value="Genomic_DNA"/>
</dbReference>
<reference evidence="2 3" key="1">
    <citation type="submission" date="2016-10" db="EMBL/GenBank/DDBJ databases">
        <authorList>
            <person name="de Groot N.N."/>
        </authorList>
    </citation>
    <scope>NUCLEOTIDE SEQUENCE [LARGE SCALE GENOMIC DNA]</scope>
    <source>
        <strain evidence="2 3">47C3B</strain>
    </source>
</reference>
<feature type="transmembrane region" description="Helical" evidence="1">
    <location>
        <begin position="205"/>
        <end position="228"/>
    </location>
</feature>
<feature type="transmembrane region" description="Helical" evidence="1">
    <location>
        <begin position="122"/>
        <end position="149"/>
    </location>
</feature>
<organism evidence="2 3">
    <name type="scientific">Mucilaginibacter pineti</name>
    <dbReference type="NCBI Taxonomy" id="1391627"/>
    <lineage>
        <taxon>Bacteria</taxon>
        <taxon>Pseudomonadati</taxon>
        <taxon>Bacteroidota</taxon>
        <taxon>Sphingobacteriia</taxon>
        <taxon>Sphingobacteriales</taxon>
        <taxon>Sphingobacteriaceae</taxon>
        <taxon>Mucilaginibacter</taxon>
    </lineage>
</organism>
<dbReference type="Gene3D" id="1.10.287.70">
    <property type="match status" value="1"/>
</dbReference>
<gene>
    <name evidence="2" type="ORF">SAMN05216464_117104</name>
</gene>
<protein>
    <submittedName>
        <fullName evidence="2">Uncharacterized membrane protein</fullName>
    </submittedName>
</protein>
<dbReference type="Pfam" id="PF07077">
    <property type="entry name" value="DUF1345"/>
    <property type="match status" value="1"/>
</dbReference>
<proteinExistence type="predicted"/>
<keyword evidence="1" id="KW-0812">Transmembrane</keyword>
<evidence type="ECO:0000256" key="1">
    <source>
        <dbReference type="SAM" id="Phobius"/>
    </source>
</evidence>
<keyword evidence="1" id="KW-1133">Transmembrane helix</keyword>
<dbReference type="AlphaFoldDB" id="A0A1G7KWC1"/>